<keyword evidence="1" id="KW-0472">Membrane</keyword>
<evidence type="ECO:0000313" key="3">
    <source>
        <dbReference type="Proteomes" id="UP000236291"/>
    </source>
</evidence>
<accession>A0A2K3MHV4</accession>
<evidence type="ECO:0000313" key="2">
    <source>
        <dbReference type="EMBL" id="PNX90367.1"/>
    </source>
</evidence>
<reference evidence="2 3" key="2">
    <citation type="journal article" date="2017" name="Front. Plant Sci.">
        <title>Gene Classification and Mining of Molecular Markers Useful in Red Clover (Trifolium pratense) Breeding.</title>
        <authorList>
            <person name="Istvanek J."/>
            <person name="Dluhosova J."/>
            <person name="Dluhos P."/>
            <person name="Patkova L."/>
            <person name="Nedelnik J."/>
            <person name="Repkova J."/>
        </authorList>
    </citation>
    <scope>NUCLEOTIDE SEQUENCE [LARGE SCALE GENOMIC DNA]</scope>
    <source>
        <strain evidence="3">cv. Tatra</strain>
        <tissue evidence="2">Young leaves</tissue>
    </source>
</reference>
<dbReference type="AlphaFoldDB" id="A0A2K3MHV4"/>
<comment type="caution">
    <text evidence="2">The sequence shown here is derived from an EMBL/GenBank/DDBJ whole genome shotgun (WGS) entry which is preliminary data.</text>
</comment>
<evidence type="ECO:0000256" key="1">
    <source>
        <dbReference type="SAM" id="Phobius"/>
    </source>
</evidence>
<reference evidence="2 3" key="1">
    <citation type="journal article" date="2014" name="Am. J. Bot.">
        <title>Genome assembly and annotation for red clover (Trifolium pratense; Fabaceae).</title>
        <authorList>
            <person name="Istvanek J."/>
            <person name="Jaros M."/>
            <person name="Krenek A."/>
            <person name="Repkova J."/>
        </authorList>
    </citation>
    <scope>NUCLEOTIDE SEQUENCE [LARGE SCALE GENOMIC DNA]</scope>
    <source>
        <strain evidence="3">cv. Tatra</strain>
        <tissue evidence="2">Young leaves</tissue>
    </source>
</reference>
<dbReference type="EMBL" id="ASHM01062601">
    <property type="protein sequence ID" value="PNX90367.1"/>
    <property type="molecule type" value="Genomic_DNA"/>
</dbReference>
<keyword evidence="1" id="KW-1133">Transmembrane helix</keyword>
<protein>
    <submittedName>
        <fullName evidence="2">Uncharacterized protein</fullName>
    </submittedName>
</protein>
<feature type="transmembrane region" description="Helical" evidence="1">
    <location>
        <begin position="12"/>
        <end position="33"/>
    </location>
</feature>
<proteinExistence type="predicted"/>
<organism evidence="2 3">
    <name type="scientific">Trifolium pratense</name>
    <name type="common">Red clover</name>
    <dbReference type="NCBI Taxonomy" id="57577"/>
    <lineage>
        <taxon>Eukaryota</taxon>
        <taxon>Viridiplantae</taxon>
        <taxon>Streptophyta</taxon>
        <taxon>Embryophyta</taxon>
        <taxon>Tracheophyta</taxon>
        <taxon>Spermatophyta</taxon>
        <taxon>Magnoliopsida</taxon>
        <taxon>eudicotyledons</taxon>
        <taxon>Gunneridae</taxon>
        <taxon>Pentapetalae</taxon>
        <taxon>rosids</taxon>
        <taxon>fabids</taxon>
        <taxon>Fabales</taxon>
        <taxon>Fabaceae</taxon>
        <taxon>Papilionoideae</taxon>
        <taxon>50 kb inversion clade</taxon>
        <taxon>NPAAA clade</taxon>
        <taxon>Hologalegina</taxon>
        <taxon>IRL clade</taxon>
        <taxon>Trifolieae</taxon>
        <taxon>Trifolium</taxon>
    </lineage>
</organism>
<gene>
    <name evidence="2" type="ORF">L195_g046491</name>
</gene>
<dbReference type="Proteomes" id="UP000236291">
    <property type="component" value="Unassembled WGS sequence"/>
</dbReference>
<sequence length="49" mass="5484">RYGVSVQLKFWLLYTFGQLAVLLSALVHFLSLLPPSVPAAAGYHQRLIK</sequence>
<keyword evidence="1" id="KW-0812">Transmembrane</keyword>
<name>A0A2K3MHV4_TRIPR</name>
<feature type="non-terminal residue" evidence="2">
    <location>
        <position position="1"/>
    </location>
</feature>